<accession>A0AB72ZLK5</accession>
<sequence length="51" mass="5993">MPDIVAKLLLFFTSCTFTLSVHSDFMQHRYFGGAFFYPIFEMKFNLLLLPP</sequence>
<evidence type="ECO:0000313" key="1">
    <source>
        <dbReference type="EMBL" id="EIR22048.1"/>
    </source>
</evidence>
<dbReference type="EMBL" id="AKRT01000178">
    <property type="protein sequence ID" value="EIR22048.1"/>
    <property type="molecule type" value="Genomic_DNA"/>
</dbReference>
<comment type="caution">
    <text evidence="1">The sequence shown here is derived from an EMBL/GenBank/DDBJ whole genome shotgun (WGS) entry which is preliminary data.</text>
</comment>
<evidence type="ECO:0000313" key="2">
    <source>
        <dbReference type="Proteomes" id="UP000003231"/>
    </source>
</evidence>
<protein>
    <recommendedName>
        <fullName evidence="3">Lipoprotein</fullName>
    </recommendedName>
</protein>
<gene>
    <name evidence="1" type="ORF">YPPY08_1256</name>
</gene>
<reference evidence="1 2" key="1">
    <citation type="submission" date="2012-05" db="EMBL/GenBank/DDBJ databases">
        <title>Genome sequence of Yersinia Pestis PY-08.</title>
        <authorList>
            <person name="Santana-Cruz I."/>
            <person name="Sengamalay N."/>
            <person name="McCracken C."/>
            <person name="Daugherty S.C."/>
            <person name="Maroo A."/>
            <person name="Vara P.G."/>
            <person name="Tallon L.J."/>
            <person name="Sadzewicz L."/>
            <person name="Vinetz J.M."/>
            <person name="Cespedes Zambrano M.J."/>
            <person name="Fraser-Liggett C.M."/>
            <person name="Tettelin H."/>
        </authorList>
    </citation>
    <scope>NUCLEOTIDE SEQUENCE [LARGE SCALE GENOMIC DNA]</scope>
    <source>
        <strain evidence="1 2">PY-08</strain>
    </source>
</reference>
<dbReference type="AlphaFoldDB" id="A0AB72ZLK5"/>
<proteinExistence type="predicted"/>
<name>A0AB72ZLK5_YERPE</name>
<dbReference type="Proteomes" id="UP000003231">
    <property type="component" value="Unassembled WGS sequence"/>
</dbReference>
<evidence type="ECO:0008006" key="3">
    <source>
        <dbReference type="Google" id="ProtNLM"/>
    </source>
</evidence>
<organism evidence="1 2">
    <name type="scientific">Yersinia pestis PY-08</name>
    <dbReference type="NCBI Taxonomy" id="992134"/>
    <lineage>
        <taxon>Bacteria</taxon>
        <taxon>Pseudomonadati</taxon>
        <taxon>Pseudomonadota</taxon>
        <taxon>Gammaproteobacteria</taxon>
        <taxon>Enterobacterales</taxon>
        <taxon>Yersiniaceae</taxon>
        <taxon>Yersinia</taxon>
    </lineage>
</organism>